<evidence type="ECO:0000256" key="7">
    <source>
        <dbReference type="SAM" id="MobiDB-lite"/>
    </source>
</evidence>
<evidence type="ECO:0000256" key="2">
    <source>
        <dbReference type="ARBA" id="ARBA00009001"/>
    </source>
</evidence>
<dbReference type="InterPro" id="IPR009044">
    <property type="entry name" value="ssDNA-bd_transcriptional_reg"/>
</dbReference>
<dbReference type="Proteomes" id="UP000799423">
    <property type="component" value="Unassembled WGS sequence"/>
</dbReference>
<name>A0A6A7AX94_9PLEO</name>
<evidence type="ECO:0000256" key="5">
    <source>
        <dbReference type="ARBA" id="ARBA00023163"/>
    </source>
</evidence>
<keyword evidence="3" id="KW-0805">Transcription regulation</keyword>
<comment type="similarity">
    <text evidence="2">Belongs to the transcriptional coactivator PC4 family.</text>
</comment>
<comment type="subcellular location">
    <subcellularLocation>
        <location evidence="1">Nucleus</location>
    </subcellularLocation>
</comment>
<dbReference type="OrthoDB" id="2505440at2759"/>
<evidence type="ECO:0000256" key="4">
    <source>
        <dbReference type="ARBA" id="ARBA00023125"/>
    </source>
</evidence>
<feature type="region of interest" description="Disordered" evidence="7">
    <location>
        <begin position="143"/>
        <end position="172"/>
    </location>
</feature>
<keyword evidence="6" id="KW-0539">Nucleus</keyword>
<evidence type="ECO:0000259" key="8">
    <source>
        <dbReference type="Pfam" id="PF02229"/>
    </source>
</evidence>
<accession>A0A6A7AX94</accession>
<dbReference type="GO" id="GO:0003713">
    <property type="term" value="F:transcription coactivator activity"/>
    <property type="evidence" value="ECO:0007669"/>
    <property type="project" value="InterPro"/>
</dbReference>
<dbReference type="EMBL" id="MU006332">
    <property type="protein sequence ID" value="KAF2846749.1"/>
    <property type="molecule type" value="Genomic_DNA"/>
</dbReference>
<feature type="domain" description="Transcriptional coactivator p15 (PC4) C-terminal" evidence="8">
    <location>
        <begin position="71"/>
        <end position="121"/>
    </location>
</feature>
<proteinExistence type="inferred from homology"/>
<dbReference type="GO" id="GO:0003677">
    <property type="term" value="F:DNA binding"/>
    <property type="evidence" value="ECO:0007669"/>
    <property type="project" value="UniProtKB-KW"/>
</dbReference>
<sequence length="172" mass="18748">MAGFKRGGARGGGGSTFKKGYAKKRSSPDDDDSAPRATKKTKGDEEEEEGGQAVEPTLAKDDEGNDYIGLNASGKRRVTVSEFKNNTLISIREYWTNDSGELKPGKKGISLTVDQYQTLLASAPLLESVLAKKGIQLARPDYNADLDVNEEEDDVKDTVKKVDESDEEDDEQ</sequence>
<keyword evidence="10" id="KW-1185">Reference proteome</keyword>
<feature type="compositionally biased region" description="Gly residues" evidence="7">
    <location>
        <begin position="1"/>
        <end position="15"/>
    </location>
</feature>
<dbReference type="GO" id="GO:0005634">
    <property type="term" value="C:nucleus"/>
    <property type="evidence" value="ECO:0007669"/>
    <property type="project" value="UniProtKB-SubCell"/>
</dbReference>
<dbReference type="PANTHER" id="PTHR13215">
    <property type="entry name" value="RNA POLYMERASE II TRANSCRIPTIONAL COACTIVATOR"/>
    <property type="match status" value="1"/>
</dbReference>
<feature type="region of interest" description="Disordered" evidence="7">
    <location>
        <begin position="1"/>
        <end position="66"/>
    </location>
</feature>
<organism evidence="9 10">
    <name type="scientific">Plenodomus tracheiphilus IPT5</name>
    <dbReference type="NCBI Taxonomy" id="1408161"/>
    <lineage>
        <taxon>Eukaryota</taxon>
        <taxon>Fungi</taxon>
        <taxon>Dikarya</taxon>
        <taxon>Ascomycota</taxon>
        <taxon>Pezizomycotina</taxon>
        <taxon>Dothideomycetes</taxon>
        <taxon>Pleosporomycetidae</taxon>
        <taxon>Pleosporales</taxon>
        <taxon>Pleosporineae</taxon>
        <taxon>Leptosphaeriaceae</taxon>
        <taxon>Plenodomus</taxon>
    </lineage>
</organism>
<dbReference type="GO" id="GO:0060261">
    <property type="term" value="P:positive regulation of transcription initiation by RNA polymerase II"/>
    <property type="evidence" value="ECO:0007669"/>
    <property type="project" value="InterPro"/>
</dbReference>
<protein>
    <submittedName>
        <fullName evidence="9">PC4-domain-containing protein</fullName>
    </submittedName>
</protein>
<dbReference type="Pfam" id="PF02229">
    <property type="entry name" value="PC4"/>
    <property type="match status" value="1"/>
</dbReference>
<evidence type="ECO:0000256" key="1">
    <source>
        <dbReference type="ARBA" id="ARBA00004123"/>
    </source>
</evidence>
<dbReference type="Gene3D" id="2.30.31.10">
    <property type="entry name" value="Transcriptional Coactivator Pc4, Chain A"/>
    <property type="match status" value="1"/>
</dbReference>
<evidence type="ECO:0000313" key="9">
    <source>
        <dbReference type="EMBL" id="KAF2846749.1"/>
    </source>
</evidence>
<reference evidence="9" key="1">
    <citation type="submission" date="2020-01" db="EMBL/GenBank/DDBJ databases">
        <authorList>
            <consortium name="DOE Joint Genome Institute"/>
            <person name="Haridas S."/>
            <person name="Albert R."/>
            <person name="Binder M."/>
            <person name="Bloem J."/>
            <person name="Labutti K."/>
            <person name="Salamov A."/>
            <person name="Andreopoulos B."/>
            <person name="Baker S.E."/>
            <person name="Barry K."/>
            <person name="Bills G."/>
            <person name="Bluhm B.H."/>
            <person name="Cannon C."/>
            <person name="Castanera R."/>
            <person name="Culley D.E."/>
            <person name="Daum C."/>
            <person name="Ezra D."/>
            <person name="Gonzalez J.B."/>
            <person name="Henrissat B."/>
            <person name="Kuo A."/>
            <person name="Liang C."/>
            <person name="Lipzen A."/>
            <person name="Lutzoni F."/>
            <person name="Magnuson J."/>
            <person name="Mondo S."/>
            <person name="Nolan M."/>
            <person name="Ohm R."/>
            <person name="Pangilinan J."/>
            <person name="Park H.-J."/>
            <person name="Ramirez L."/>
            <person name="Alfaro M."/>
            <person name="Sun H."/>
            <person name="Tritt A."/>
            <person name="Yoshinaga Y."/>
            <person name="Zwiers L.-H."/>
            <person name="Turgeon B.G."/>
            <person name="Goodwin S.B."/>
            <person name="Spatafora J.W."/>
            <person name="Crous P.W."/>
            <person name="Grigoriev I.V."/>
        </authorList>
    </citation>
    <scope>NUCLEOTIDE SEQUENCE</scope>
    <source>
        <strain evidence="9">IPT5</strain>
    </source>
</reference>
<evidence type="ECO:0000256" key="6">
    <source>
        <dbReference type="ARBA" id="ARBA00023242"/>
    </source>
</evidence>
<dbReference type="AlphaFoldDB" id="A0A6A7AX94"/>
<evidence type="ECO:0000313" key="10">
    <source>
        <dbReference type="Proteomes" id="UP000799423"/>
    </source>
</evidence>
<keyword evidence="4" id="KW-0238">DNA-binding</keyword>
<gene>
    <name evidence="9" type="ORF">T440DRAFT_521532</name>
</gene>
<evidence type="ECO:0000256" key="3">
    <source>
        <dbReference type="ARBA" id="ARBA00023015"/>
    </source>
</evidence>
<dbReference type="InterPro" id="IPR003173">
    <property type="entry name" value="PC4_C"/>
</dbReference>
<keyword evidence="5" id="KW-0804">Transcription</keyword>
<dbReference type="SUPFAM" id="SSF54447">
    <property type="entry name" value="ssDNA-binding transcriptional regulator domain"/>
    <property type="match status" value="1"/>
</dbReference>
<dbReference type="InterPro" id="IPR045125">
    <property type="entry name" value="Sub1/Tcp4-like"/>
</dbReference>